<organism evidence="2 3">
    <name type="scientific">Eumeta variegata</name>
    <name type="common">Bagworm moth</name>
    <name type="synonym">Eumeta japonica</name>
    <dbReference type="NCBI Taxonomy" id="151549"/>
    <lineage>
        <taxon>Eukaryota</taxon>
        <taxon>Metazoa</taxon>
        <taxon>Ecdysozoa</taxon>
        <taxon>Arthropoda</taxon>
        <taxon>Hexapoda</taxon>
        <taxon>Insecta</taxon>
        <taxon>Pterygota</taxon>
        <taxon>Neoptera</taxon>
        <taxon>Endopterygota</taxon>
        <taxon>Lepidoptera</taxon>
        <taxon>Glossata</taxon>
        <taxon>Ditrysia</taxon>
        <taxon>Tineoidea</taxon>
        <taxon>Psychidae</taxon>
        <taxon>Oiketicinae</taxon>
        <taxon>Eumeta</taxon>
    </lineage>
</organism>
<sequence length="119" mass="12884">MSDMRLRRHQLMLQNAVPKADERKERERKWRTVTGAEAESGTRAETGCKTGSRVKSDSAIKNEKNVGTRIESGNCVQGAAGAAVRPAPGDVLSGGRGRPSIIGGPPAYRRRPPARYITL</sequence>
<feature type="compositionally biased region" description="Basic residues" evidence="1">
    <location>
        <begin position="1"/>
        <end position="10"/>
    </location>
</feature>
<dbReference type="AlphaFoldDB" id="A0A4C1Y456"/>
<proteinExistence type="predicted"/>
<feature type="compositionally biased region" description="Basic and acidic residues" evidence="1">
    <location>
        <begin position="19"/>
        <end position="30"/>
    </location>
</feature>
<protein>
    <submittedName>
        <fullName evidence="2">Uncharacterized protein</fullName>
    </submittedName>
</protein>
<reference evidence="2 3" key="1">
    <citation type="journal article" date="2019" name="Commun. Biol.">
        <title>The bagworm genome reveals a unique fibroin gene that provides high tensile strength.</title>
        <authorList>
            <person name="Kono N."/>
            <person name="Nakamura H."/>
            <person name="Ohtoshi R."/>
            <person name="Tomita M."/>
            <person name="Numata K."/>
            <person name="Arakawa K."/>
        </authorList>
    </citation>
    <scope>NUCLEOTIDE SEQUENCE [LARGE SCALE GENOMIC DNA]</scope>
</reference>
<dbReference type="EMBL" id="BGZK01001082">
    <property type="protein sequence ID" value="GBP70666.1"/>
    <property type="molecule type" value="Genomic_DNA"/>
</dbReference>
<evidence type="ECO:0000256" key="1">
    <source>
        <dbReference type="SAM" id="MobiDB-lite"/>
    </source>
</evidence>
<feature type="region of interest" description="Disordered" evidence="1">
    <location>
        <begin position="1"/>
        <end position="57"/>
    </location>
</feature>
<accession>A0A4C1Y456</accession>
<feature type="compositionally biased region" description="Low complexity" evidence="1">
    <location>
        <begin position="98"/>
        <end position="107"/>
    </location>
</feature>
<keyword evidence="3" id="KW-1185">Reference proteome</keyword>
<name>A0A4C1Y456_EUMVA</name>
<gene>
    <name evidence="2" type="ORF">EVAR_88840_1</name>
</gene>
<dbReference type="Proteomes" id="UP000299102">
    <property type="component" value="Unassembled WGS sequence"/>
</dbReference>
<evidence type="ECO:0000313" key="3">
    <source>
        <dbReference type="Proteomes" id="UP000299102"/>
    </source>
</evidence>
<comment type="caution">
    <text evidence="2">The sequence shown here is derived from an EMBL/GenBank/DDBJ whole genome shotgun (WGS) entry which is preliminary data.</text>
</comment>
<feature type="compositionally biased region" description="Low complexity" evidence="1">
    <location>
        <begin position="79"/>
        <end position="89"/>
    </location>
</feature>
<evidence type="ECO:0000313" key="2">
    <source>
        <dbReference type="EMBL" id="GBP70666.1"/>
    </source>
</evidence>
<feature type="region of interest" description="Disordered" evidence="1">
    <location>
        <begin position="79"/>
        <end position="119"/>
    </location>
</feature>